<evidence type="ECO:0000313" key="1">
    <source>
        <dbReference type="EMBL" id="QCE13342.1"/>
    </source>
</evidence>
<protein>
    <submittedName>
        <fullName evidence="1">Uncharacterized protein</fullName>
    </submittedName>
</protein>
<accession>A0A4D6NJX3</accession>
<proteinExistence type="predicted"/>
<dbReference type="EMBL" id="CP039355">
    <property type="protein sequence ID" value="QCE13342.1"/>
    <property type="molecule type" value="Genomic_DNA"/>
</dbReference>
<gene>
    <name evidence="1" type="ORF">DEO72_LG11g335</name>
</gene>
<sequence>MGNYHGSSDYSERFPLGDSSMAVLRRTKNRKGHQVEDTWKADYYSCGKRSCEYELIKTNRNKREEEELSISIRDHVSNNANDDVDFHMDMRVEEGLVLANLTLNGHRYLQQLPERKTPFAQGGVFKSSSFLYGRDTDRKGLIVVLRAKRRDNDEELPYMITVKHYFASAWCSHGVSLQAKIRSDRSDGGLSFEIEKPNLQNKREMLCMIDDVKGKGWCPNPTSSDFPMELWNKSDGNVPAIGFGGKNNNSSDSIPGFYSIIGQQNIKSIISSSGWTNGDYNSSLIFQDCEFYLDAIGTLRRCP</sequence>
<organism evidence="1 2">
    <name type="scientific">Vigna unguiculata</name>
    <name type="common">Cowpea</name>
    <dbReference type="NCBI Taxonomy" id="3917"/>
    <lineage>
        <taxon>Eukaryota</taxon>
        <taxon>Viridiplantae</taxon>
        <taxon>Streptophyta</taxon>
        <taxon>Embryophyta</taxon>
        <taxon>Tracheophyta</taxon>
        <taxon>Spermatophyta</taxon>
        <taxon>Magnoliopsida</taxon>
        <taxon>eudicotyledons</taxon>
        <taxon>Gunneridae</taxon>
        <taxon>Pentapetalae</taxon>
        <taxon>rosids</taxon>
        <taxon>fabids</taxon>
        <taxon>Fabales</taxon>
        <taxon>Fabaceae</taxon>
        <taxon>Papilionoideae</taxon>
        <taxon>50 kb inversion clade</taxon>
        <taxon>NPAAA clade</taxon>
        <taxon>indigoferoid/millettioid clade</taxon>
        <taxon>Phaseoleae</taxon>
        <taxon>Vigna</taxon>
    </lineage>
</organism>
<dbReference type="Proteomes" id="UP000501690">
    <property type="component" value="Linkage Group LG11"/>
</dbReference>
<evidence type="ECO:0000313" key="2">
    <source>
        <dbReference type="Proteomes" id="UP000501690"/>
    </source>
</evidence>
<name>A0A4D6NJX3_VIGUN</name>
<keyword evidence="2" id="KW-1185">Reference proteome</keyword>
<dbReference type="AlphaFoldDB" id="A0A4D6NJX3"/>
<reference evidence="1 2" key="1">
    <citation type="submission" date="2019-04" db="EMBL/GenBank/DDBJ databases">
        <title>An improved genome assembly and genetic linkage map for asparagus bean, Vigna unguiculata ssp. sesquipedialis.</title>
        <authorList>
            <person name="Xia Q."/>
            <person name="Zhang R."/>
            <person name="Dong Y."/>
        </authorList>
    </citation>
    <scope>NUCLEOTIDE SEQUENCE [LARGE SCALE GENOMIC DNA]</scope>
    <source>
        <tissue evidence="1">Leaf</tissue>
    </source>
</reference>